<evidence type="ECO:0000256" key="1">
    <source>
        <dbReference type="SAM" id="Phobius"/>
    </source>
</evidence>
<name>A0A0G0L7G5_9BACT</name>
<organism evidence="2 3">
    <name type="scientific">Candidatus Woesebacteria bacterium GW2011_GWA1_38_8</name>
    <dbReference type="NCBI Taxonomy" id="1618547"/>
    <lineage>
        <taxon>Bacteria</taxon>
        <taxon>Candidatus Woeseibacteriota</taxon>
    </lineage>
</organism>
<keyword evidence="1" id="KW-0812">Transmembrane</keyword>
<feature type="transmembrane region" description="Helical" evidence="1">
    <location>
        <begin position="12"/>
        <end position="32"/>
    </location>
</feature>
<accession>A0A0G0L7G5</accession>
<evidence type="ECO:0000313" key="3">
    <source>
        <dbReference type="Proteomes" id="UP000034710"/>
    </source>
</evidence>
<dbReference type="Proteomes" id="UP000034710">
    <property type="component" value="Unassembled WGS sequence"/>
</dbReference>
<proteinExistence type="predicted"/>
<keyword evidence="1" id="KW-1133">Transmembrane helix</keyword>
<protein>
    <submittedName>
        <fullName evidence="2">Uncharacterized protein</fullName>
    </submittedName>
</protein>
<dbReference type="AlphaFoldDB" id="A0A0G0L7G5"/>
<evidence type="ECO:0000313" key="2">
    <source>
        <dbReference type="EMBL" id="KKQ83780.1"/>
    </source>
</evidence>
<comment type="caution">
    <text evidence="2">The sequence shown here is derived from an EMBL/GenBank/DDBJ whole genome shotgun (WGS) entry which is preliminary data.</text>
</comment>
<keyword evidence="1" id="KW-0472">Membrane</keyword>
<dbReference type="EMBL" id="LBVJ01000016">
    <property type="protein sequence ID" value="KKQ83780.1"/>
    <property type="molecule type" value="Genomic_DNA"/>
</dbReference>
<gene>
    <name evidence="2" type="ORF">UT06_C0016G0001</name>
</gene>
<sequence>MQIISVQRKKPFILAVSFALILIPVWILSSVLSSRTQNGDLSNVTPVTSSPSNTTPVYNYPGKYYPTTAPFVENDTQLEEFLRSKTLLLITSITSGTSSYLSDPIYTGNNSLITNARNDILTLGSSPNINIYKVILNSDLRSGAVLARATSSSGKMVGLEFRFFKNAEDVWKLAYFSKNEPVSMSSEE</sequence>
<reference evidence="2 3" key="1">
    <citation type="journal article" date="2015" name="Nature">
        <title>rRNA introns, odd ribosomes, and small enigmatic genomes across a large radiation of phyla.</title>
        <authorList>
            <person name="Brown C.T."/>
            <person name="Hug L.A."/>
            <person name="Thomas B.C."/>
            <person name="Sharon I."/>
            <person name="Castelle C.J."/>
            <person name="Singh A."/>
            <person name="Wilkins M.J."/>
            <person name="Williams K.H."/>
            <person name="Banfield J.F."/>
        </authorList>
    </citation>
    <scope>NUCLEOTIDE SEQUENCE [LARGE SCALE GENOMIC DNA]</scope>
</reference>